<dbReference type="InterPro" id="IPR008979">
    <property type="entry name" value="Galactose-bd-like_sf"/>
</dbReference>
<organism evidence="10 11">
    <name type="scientific">Chitinophaga horti</name>
    <dbReference type="NCBI Taxonomy" id="2920382"/>
    <lineage>
        <taxon>Bacteria</taxon>
        <taxon>Pseudomonadati</taxon>
        <taxon>Bacteroidota</taxon>
        <taxon>Chitinophagia</taxon>
        <taxon>Chitinophagales</taxon>
        <taxon>Chitinophagaceae</taxon>
        <taxon>Chitinophaga</taxon>
    </lineage>
</organism>
<evidence type="ECO:0000313" key="11">
    <source>
        <dbReference type="Proteomes" id="UP001162741"/>
    </source>
</evidence>
<dbReference type="EMBL" id="CP107006">
    <property type="protein sequence ID" value="UYQ91612.1"/>
    <property type="molecule type" value="Genomic_DNA"/>
</dbReference>
<dbReference type="Gene3D" id="3.20.20.80">
    <property type="entry name" value="Glycosidases"/>
    <property type="match status" value="1"/>
</dbReference>
<evidence type="ECO:0000259" key="8">
    <source>
        <dbReference type="Pfam" id="PF00754"/>
    </source>
</evidence>
<evidence type="ECO:0000256" key="3">
    <source>
        <dbReference type="ARBA" id="ARBA00012663"/>
    </source>
</evidence>
<dbReference type="InterPro" id="IPR017853">
    <property type="entry name" value="GH"/>
</dbReference>
<evidence type="ECO:0000256" key="2">
    <source>
        <dbReference type="ARBA" id="ARBA00006285"/>
    </source>
</evidence>
<dbReference type="Pfam" id="PF00754">
    <property type="entry name" value="F5_F8_type_C"/>
    <property type="match status" value="1"/>
</dbReference>
<dbReference type="InterPro" id="IPR026876">
    <property type="entry name" value="Fn3_assoc_repeat"/>
</dbReference>
<dbReference type="PANTHER" id="PTHR22600:SF57">
    <property type="entry name" value="BETA-N-ACETYLHEXOSAMINIDASE"/>
    <property type="match status" value="1"/>
</dbReference>
<evidence type="ECO:0000259" key="9">
    <source>
        <dbReference type="Pfam" id="PF02838"/>
    </source>
</evidence>
<dbReference type="Pfam" id="PF13287">
    <property type="entry name" value="Fn3_assoc"/>
    <property type="match status" value="1"/>
</dbReference>
<dbReference type="GO" id="GO:0016787">
    <property type="term" value="F:hydrolase activity"/>
    <property type="evidence" value="ECO:0007669"/>
    <property type="project" value="UniProtKB-KW"/>
</dbReference>
<dbReference type="SUPFAM" id="SSF55545">
    <property type="entry name" value="beta-N-acetylhexosaminidase-like domain"/>
    <property type="match status" value="1"/>
</dbReference>
<keyword evidence="6" id="KW-0732">Signal</keyword>
<dbReference type="SUPFAM" id="SSF51445">
    <property type="entry name" value="(Trans)glycosidases"/>
    <property type="match status" value="1"/>
</dbReference>
<keyword evidence="11" id="KW-1185">Reference proteome</keyword>
<sequence length="764" mass="85012">MRLNAFFNVMMLATILGATACSDSSQKAPKGTLAVIPLPASMKPTADSFLIDKQTVIVATGAQAQTAALFNAYLKELTGYELKVAETGDKNAIILKAGNDTNAKEGYSLEVKADQVLVTGNDAAGAFYGVQTLIQLLPVEKGNSLWIPGVTIKDQPRFAYRGMHLDVGRHFFPVDFLKKYIDLLSMHKMNTFHWHLTDDQGWRIEIKKYPRLQEVASKRKETMEGHYNDQKYDGKPYGGYYTQAEVQEVVKYAAERYVTVIPEIEMPGHALAALAAYPSFGCTGGPYETGTRWGVLDDVFCAGNDSVFLFLQDVIDEILPLFPSKYIHVGGDESPKVRWEKCPKCQKRIKDEHLKDEHALQSYFIQRMEKYINSKGRRIIGWDEILEGGLAPDATVMSWRGTEGGIAAAKLDHDVIMTPGSHVYFDYYQSKGKNEPVAIGGYLPVEKVYSFEPVPDASLLDPSKAKYIIGAQANLWTEYIKTPEHVEYMVYPRACALSEVQWTQPSQKNYEDFLNRLKVHLKRLDIKKVNYAKHIFMVKGVVENDAKGKMSIKLSSELDGGKLVYTLDSSAPTASSTAYTGPVAITKSGTFRGVVLQDGKPFGDEFEQTFSFNKATGKAVTLKTPPNEKYNPGSPFSLVNGIQGVEKFNDNQWTAFQGDFEATVDLGDSISISRLGLSTLKYNDQWIYEPKELIFYTSGDGQQWKEVAKTSSFPAKGINKVRLGVNNVSARYVKVVAKHYGKIPKGAQGEGNPAWLFVDEIVVE</sequence>
<evidence type="ECO:0000313" key="10">
    <source>
        <dbReference type="EMBL" id="UYQ91612.1"/>
    </source>
</evidence>
<keyword evidence="4 10" id="KW-0378">Hydrolase</keyword>
<dbReference type="CDD" id="cd06563">
    <property type="entry name" value="GH20_chitobiase-like"/>
    <property type="match status" value="1"/>
</dbReference>
<proteinExistence type="inferred from homology"/>
<dbReference type="InterPro" id="IPR015883">
    <property type="entry name" value="Glyco_hydro_20_cat"/>
</dbReference>
<dbReference type="InterPro" id="IPR029018">
    <property type="entry name" value="Hex-like_dom2"/>
</dbReference>
<feature type="signal peptide" evidence="6">
    <location>
        <begin position="1"/>
        <end position="20"/>
    </location>
</feature>
<comment type="catalytic activity">
    <reaction evidence="1">
        <text>Hydrolysis of terminal non-reducing N-acetyl-D-hexosamine residues in N-acetyl-beta-D-hexosaminides.</text>
        <dbReference type="EC" id="3.2.1.52"/>
    </reaction>
</comment>
<dbReference type="Proteomes" id="UP001162741">
    <property type="component" value="Chromosome"/>
</dbReference>
<dbReference type="InterPro" id="IPR025705">
    <property type="entry name" value="Beta_hexosaminidase_sua/sub"/>
</dbReference>
<dbReference type="SUPFAM" id="SSF49785">
    <property type="entry name" value="Galactose-binding domain-like"/>
    <property type="match status" value="1"/>
</dbReference>
<feature type="chain" id="PRO_5046368786" description="beta-N-acetylhexosaminidase" evidence="6">
    <location>
        <begin position="21"/>
        <end position="764"/>
    </location>
</feature>
<evidence type="ECO:0000256" key="5">
    <source>
        <dbReference type="ARBA" id="ARBA00023295"/>
    </source>
</evidence>
<accession>A0ABY6IYX7</accession>
<evidence type="ECO:0000259" key="7">
    <source>
        <dbReference type="Pfam" id="PF00728"/>
    </source>
</evidence>
<evidence type="ECO:0000256" key="1">
    <source>
        <dbReference type="ARBA" id="ARBA00001231"/>
    </source>
</evidence>
<dbReference type="InterPro" id="IPR000421">
    <property type="entry name" value="FA58C"/>
</dbReference>
<dbReference type="PRINTS" id="PR00738">
    <property type="entry name" value="GLHYDRLASE20"/>
</dbReference>
<feature type="domain" description="Glycoside hydrolase family 20 catalytic" evidence="7">
    <location>
        <begin position="158"/>
        <end position="504"/>
    </location>
</feature>
<dbReference type="InterPro" id="IPR015882">
    <property type="entry name" value="HEX_bac_N"/>
</dbReference>
<name>A0ABY6IYX7_9BACT</name>
<evidence type="ECO:0000256" key="6">
    <source>
        <dbReference type="SAM" id="SignalP"/>
    </source>
</evidence>
<evidence type="ECO:0000256" key="4">
    <source>
        <dbReference type="ARBA" id="ARBA00022801"/>
    </source>
</evidence>
<dbReference type="Gene3D" id="2.60.120.260">
    <property type="entry name" value="Galactose-binding domain-like"/>
    <property type="match status" value="1"/>
</dbReference>
<dbReference type="Gene3D" id="3.30.379.10">
    <property type="entry name" value="Chitobiase/beta-hexosaminidase domain 2-like"/>
    <property type="match status" value="1"/>
</dbReference>
<dbReference type="EC" id="3.2.1.52" evidence="3"/>
<reference evidence="10" key="1">
    <citation type="submission" date="2022-10" db="EMBL/GenBank/DDBJ databases">
        <title>Chitinophaga sp. nov., isolated from soil.</title>
        <authorList>
            <person name="Jeon C.O."/>
        </authorList>
    </citation>
    <scope>NUCLEOTIDE SEQUENCE</scope>
    <source>
        <strain evidence="10">R8</strain>
    </source>
</reference>
<dbReference type="PROSITE" id="PS51257">
    <property type="entry name" value="PROKAR_LIPOPROTEIN"/>
    <property type="match status" value="1"/>
</dbReference>
<feature type="domain" description="Beta-hexosaminidase bacterial type N-terminal" evidence="9">
    <location>
        <begin position="34"/>
        <end position="155"/>
    </location>
</feature>
<comment type="similarity">
    <text evidence="2">Belongs to the glycosyl hydrolase 20 family.</text>
</comment>
<dbReference type="PANTHER" id="PTHR22600">
    <property type="entry name" value="BETA-HEXOSAMINIDASE"/>
    <property type="match status" value="1"/>
</dbReference>
<dbReference type="RefSeq" id="WP_264280008.1">
    <property type="nucleotide sequence ID" value="NZ_CP107006.1"/>
</dbReference>
<keyword evidence="5" id="KW-0326">Glycosidase</keyword>
<dbReference type="Pfam" id="PF02838">
    <property type="entry name" value="Glyco_hydro_20b"/>
    <property type="match status" value="1"/>
</dbReference>
<protein>
    <recommendedName>
        <fullName evidence="3">beta-N-acetylhexosaminidase</fullName>
        <ecNumber evidence="3">3.2.1.52</ecNumber>
    </recommendedName>
</protein>
<dbReference type="Pfam" id="PF00728">
    <property type="entry name" value="Glyco_hydro_20"/>
    <property type="match status" value="1"/>
</dbReference>
<feature type="domain" description="F5/8 type C" evidence="8">
    <location>
        <begin position="650"/>
        <end position="740"/>
    </location>
</feature>
<gene>
    <name evidence="10" type="ORF">MKQ68_16090</name>
</gene>